<keyword evidence="1" id="KW-1133">Transmembrane helix</keyword>
<accession>A0A5B9QDA2</accession>
<name>A0A5B9QDA2_9BACT</name>
<gene>
    <name evidence="2" type="ORF">Pr1d_42680</name>
</gene>
<organism evidence="2 3">
    <name type="scientific">Bythopirellula goksoeyrii</name>
    <dbReference type="NCBI Taxonomy" id="1400387"/>
    <lineage>
        <taxon>Bacteria</taxon>
        <taxon>Pseudomonadati</taxon>
        <taxon>Planctomycetota</taxon>
        <taxon>Planctomycetia</taxon>
        <taxon>Pirellulales</taxon>
        <taxon>Lacipirellulaceae</taxon>
        <taxon>Bythopirellula</taxon>
    </lineage>
</organism>
<feature type="transmembrane region" description="Helical" evidence="1">
    <location>
        <begin position="12"/>
        <end position="34"/>
    </location>
</feature>
<evidence type="ECO:0000313" key="3">
    <source>
        <dbReference type="Proteomes" id="UP000323917"/>
    </source>
</evidence>
<evidence type="ECO:0000256" key="1">
    <source>
        <dbReference type="SAM" id="Phobius"/>
    </source>
</evidence>
<sequence length="39" mass="4370">MLRKSNNPSGKVKYALLGWLIGLPLPIILILLFVRGCDF</sequence>
<dbReference type="AlphaFoldDB" id="A0A5B9QDA2"/>
<protein>
    <submittedName>
        <fullName evidence="2">Uncharacterized protein</fullName>
    </submittedName>
</protein>
<proteinExistence type="predicted"/>
<keyword evidence="3" id="KW-1185">Reference proteome</keyword>
<keyword evidence="1" id="KW-0472">Membrane</keyword>
<dbReference type="Proteomes" id="UP000323917">
    <property type="component" value="Chromosome"/>
</dbReference>
<dbReference type="KEGG" id="bgok:Pr1d_42680"/>
<keyword evidence="1" id="KW-0812">Transmembrane</keyword>
<reference evidence="2 3" key="1">
    <citation type="submission" date="2019-08" db="EMBL/GenBank/DDBJ databases">
        <title>Deep-cultivation of Planctomycetes and their phenomic and genomic characterization uncovers novel biology.</title>
        <authorList>
            <person name="Wiegand S."/>
            <person name="Jogler M."/>
            <person name="Boedeker C."/>
            <person name="Pinto D."/>
            <person name="Vollmers J."/>
            <person name="Rivas-Marin E."/>
            <person name="Kohn T."/>
            <person name="Peeters S.H."/>
            <person name="Heuer A."/>
            <person name="Rast P."/>
            <person name="Oberbeckmann S."/>
            <person name="Bunk B."/>
            <person name="Jeske O."/>
            <person name="Meyerdierks A."/>
            <person name="Storesund J.E."/>
            <person name="Kallscheuer N."/>
            <person name="Luecker S."/>
            <person name="Lage O.M."/>
            <person name="Pohl T."/>
            <person name="Merkel B.J."/>
            <person name="Hornburger P."/>
            <person name="Mueller R.-W."/>
            <person name="Bruemmer F."/>
            <person name="Labrenz M."/>
            <person name="Spormann A.M."/>
            <person name="Op den Camp H."/>
            <person name="Overmann J."/>
            <person name="Amann R."/>
            <person name="Jetten M.S.M."/>
            <person name="Mascher T."/>
            <person name="Medema M.H."/>
            <person name="Devos D.P."/>
            <person name="Kaster A.-K."/>
            <person name="Ovreas L."/>
            <person name="Rohde M."/>
            <person name="Galperin M.Y."/>
            <person name="Jogler C."/>
        </authorList>
    </citation>
    <scope>NUCLEOTIDE SEQUENCE [LARGE SCALE GENOMIC DNA]</scope>
    <source>
        <strain evidence="2 3">Pr1d</strain>
    </source>
</reference>
<evidence type="ECO:0000313" key="2">
    <source>
        <dbReference type="EMBL" id="QEG36928.1"/>
    </source>
</evidence>
<dbReference type="EMBL" id="CP042913">
    <property type="protein sequence ID" value="QEG36928.1"/>
    <property type="molecule type" value="Genomic_DNA"/>
</dbReference>